<dbReference type="EMBL" id="OZ019907">
    <property type="protein sequence ID" value="CAK9205857.1"/>
    <property type="molecule type" value="Genomic_DNA"/>
</dbReference>
<dbReference type="PANTHER" id="PTHR46381:SF2">
    <property type="entry name" value="MAP KINASE PHOSPHATASE"/>
    <property type="match status" value="1"/>
</dbReference>
<dbReference type="PROSITE" id="PS50056">
    <property type="entry name" value="TYR_PHOSPHATASE_2"/>
    <property type="match status" value="1"/>
</dbReference>
<accession>A0ABP0TVR2</accession>
<feature type="compositionally biased region" description="Polar residues" evidence="3">
    <location>
        <begin position="670"/>
        <end position="688"/>
    </location>
</feature>
<feature type="compositionally biased region" description="Basic and acidic residues" evidence="3">
    <location>
        <begin position="464"/>
        <end position="475"/>
    </location>
</feature>
<dbReference type="Pfam" id="PF00782">
    <property type="entry name" value="DSPc"/>
    <property type="match status" value="1"/>
</dbReference>
<dbReference type="Gene3D" id="3.40.20.10">
    <property type="entry name" value="Severin"/>
    <property type="match status" value="2"/>
</dbReference>
<dbReference type="SUPFAM" id="SSF55753">
    <property type="entry name" value="Actin depolymerizing proteins"/>
    <property type="match status" value="2"/>
</dbReference>
<evidence type="ECO:0000313" key="7">
    <source>
        <dbReference type="Proteomes" id="UP001497512"/>
    </source>
</evidence>
<dbReference type="PANTHER" id="PTHR46381">
    <property type="entry name" value="MKPA PROTEIN"/>
    <property type="match status" value="1"/>
</dbReference>
<feature type="region of interest" description="Disordered" evidence="3">
    <location>
        <begin position="617"/>
        <end position="646"/>
    </location>
</feature>
<keyword evidence="2" id="KW-0904">Protein phosphatase</keyword>
<feature type="region of interest" description="Disordered" evidence="3">
    <location>
        <begin position="665"/>
        <end position="700"/>
    </location>
</feature>
<feature type="region of interest" description="Disordered" evidence="3">
    <location>
        <begin position="554"/>
        <end position="577"/>
    </location>
</feature>
<dbReference type="SMART" id="SM00195">
    <property type="entry name" value="DSPc"/>
    <property type="match status" value="1"/>
</dbReference>
<evidence type="ECO:0000256" key="1">
    <source>
        <dbReference type="ARBA" id="ARBA00022801"/>
    </source>
</evidence>
<evidence type="ECO:0000259" key="5">
    <source>
        <dbReference type="PROSITE" id="PS50056"/>
    </source>
</evidence>
<dbReference type="InterPro" id="IPR016130">
    <property type="entry name" value="Tyr_Pase_AS"/>
</dbReference>
<feature type="domain" description="Tyrosine-protein phosphatase" evidence="4">
    <location>
        <begin position="212"/>
        <end position="354"/>
    </location>
</feature>
<dbReference type="PROSITE" id="PS50054">
    <property type="entry name" value="TYR_PHOSPHATASE_DUAL"/>
    <property type="match status" value="1"/>
</dbReference>
<feature type="region of interest" description="Disordered" evidence="3">
    <location>
        <begin position="98"/>
        <end position="175"/>
    </location>
</feature>
<proteinExistence type="predicted"/>
<dbReference type="SMART" id="SM00262">
    <property type="entry name" value="GEL"/>
    <property type="match status" value="2"/>
</dbReference>
<dbReference type="InterPro" id="IPR057528">
    <property type="entry name" value="MPK1_C"/>
</dbReference>
<dbReference type="Pfam" id="PF25466">
    <property type="entry name" value="MPK1_gelsolin_C"/>
    <property type="match status" value="1"/>
</dbReference>
<sequence length="901" mass="98698">MVTWAKKKPAENVKEFHGSKNLLLDGLPLGGKSDRRSLPLRDITASMMLADGGRVVGQNEVGKSGTDGEEMARGGELFEDQDTDRAHFPNVSQKFWRSTTWQSHSAPPSPGPSPRQLSGFGDNRKPFPLTPRPLQPVCKVRPPPLQPPRRSIDGSGEVDEGLPSTPGGRRDMKGLLGPGMKLDLGAVQRNRDTCEPTEMQLKRDKFAFFDKECSRVAEHIYLGSDSVAKNRETLRENGITHVLNCVGFVCPEYFREDLSYKTLWLQDSPSEDITSILYDVFDYFEEVREQGGRVFVHCCQGVSRSTSLVIAYLMWRDGRSFEDAFQDVKAARGVTNPNMGFACQLLQCQKRVHATPVSPNSALRMYRMAPHSAYDPLHLVPKTVNHPAASALDSRGAFVVHVPGALFVWQGSKCDSGMVVAAHAFTRQVVRYERAQGKNVQVVEGEEPSEFWEALRKQMPQSERTAEHQDPDAGKENGSPKPRRNTESGAACRTVKQLPVYDTDYLLYQRAKDRAVMPAEPIPGAPHGPPRDSGWSRLRHKFFSVSGGKSMLAREGVDGVGDSQPVSKVGSKTEAPEEGCLATTVVSGPAASPDPSQCSSASPFSFRSFSSNSSHSPPFLTSPCMSPPPSPMLSVPHSPSPKSAPVWSPISGEVPSSLMPFPSLGHFPSQLDSKPLSRSTSKGPTLSLAQRRGSVSPSLNLPSLVDGATLTPRRKPELPPILSGNVIECNRAAADTGGTLGEFDTHDRVREALPDPNNNMAVQDVGEQTIPIATRSASLLQEDLGRKKAGLQGKAVELYEWPQMEKIDMFTEDDLNTHAAYILVVPDSPSGVGGHVYVWVGRGSRTNSPGEDGDVNRAGEEHWIMIGQDLIRQWQLRQDIPLKVVEDGNEPDEFWEYFVNG</sequence>
<dbReference type="InterPro" id="IPR029021">
    <property type="entry name" value="Prot-tyrosine_phosphatase-like"/>
</dbReference>
<dbReference type="SUPFAM" id="SSF52799">
    <property type="entry name" value="(Phosphotyrosine protein) phosphatases II"/>
    <property type="match status" value="1"/>
</dbReference>
<dbReference type="CDD" id="cd14498">
    <property type="entry name" value="DSP"/>
    <property type="match status" value="1"/>
</dbReference>
<feature type="domain" description="Tyrosine specific protein phosphatases" evidence="5">
    <location>
        <begin position="271"/>
        <end position="332"/>
    </location>
</feature>
<reference evidence="6" key="1">
    <citation type="submission" date="2024-02" db="EMBL/GenBank/DDBJ databases">
        <authorList>
            <consortium name="ELIXIR-Norway"/>
            <consortium name="Elixir Norway"/>
        </authorList>
    </citation>
    <scope>NUCLEOTIDE SEQUENCE</scope>
</reference>
<dbReference type="InterPro" id="IPR029006">
    <property type="entry name" value="ADF-H/Gelsolin-like_dom_sf"/>
</dbReference>
<evidence type="ECO:0000256" key="3">
    <source>
        <dbReference type="SAM" id="MobiDB-lite"/>
    </source>
</evidence>
<gene>
    <name evidence="6" type="ORF">CSSPTR1EN2_LOCUS8058</name>
</gene>
<feature type="compositionally biased region" description="Low complexity" evidence="3">
    <location>
        <begin position="632"/>
        <end position="641"/>
    </location>
</feature>
<dbReference type="InterPro" id="IPR020422">
    <property type="entry name" value="TYR_PHOSPHATASE_DUAL_dom"/>
</dbReference>
<organism evidence="6 7">
    <name type="scientific">Sphagnum troendelagicum</name>
    <dbReference type="NCBI Taxonomy" id="128251"/>
    <lineage>
        <taxon>Eukaryota</taxon>
        <taxon>Viridiplantae</taxon>
        <taxon>Streptophyta</taxon>
        <taxon>Embryophyta</taxon>
        <taxon>Bryophyta</taxon>
        <taxon>Sphagnophytina</taxon>
        <taxon>Sphagnopsida</taxon>
        <taxon>Sphagnales</taxon>
        <taxon>Sphagnaceae</taxon>
        <taxon>Sphagnum</taxon>
    </lineage>
</organism>
<protein>
    <recommendedName>
        <fullName evidence="8">Protein-tyrosine-phosphatase MKP1</fullName>
    </recommendedName>
</protein>
<keyword evidence="1" id="KW-0378">Hydrolase</keyword>
<dbReference type="Gene3D" id="3.90.190.10">
    <property type="entry name" value="Protein tyrosine phosphatase superfamily"/>
    <property type="match status" value="1"/>
</dbReference>
<evidence type="ECO:0008006" key="8">
    <source>
        <dbReference type="Google" id="ProtNLM"/>
    </source>
</evidence>
<evidence type="ECO:0000259" key="4">
    <source>
        <dbReference type="PROSITE" id="PS50054"/>
    </source>
</evidence>
<evidence type="ECO:0000256" key="2">
    <source>
        <dbReference type="ARBA" id="ARBA00022912"/>
    </source>
</evidence>
<dbReference type="InterPro" id="IPR000340">
    <property type="entry name" value="Dual-sp_phosphatase_cat-dom"/>
</dbReference>
<evidence type="ECO:0000313" key="6">
    <source>
        <dbReference type="EMBL" id="CAK9205857.1"/>
    </source>
</evidence>
<dbReference type="InterPro" id="IPR007122">
    <property type="entry name" value="Villin/Gelsolin"/>
</dbReference>
<name>A0ABP0TVR2_9BRYO</name>
<dbReference type="Proteomes" id="UP001497512">
    <property type="component" value="Chromosome 15"/>
</dbReference>
<feature type="region of interest" description="Disordered" evidence="3">
    <location>
        <begin position="451"/>
        <end position="491"/>
    </location>
</feature>
<dbReference type="PROSITE" id="PS00383">
    <property type="entry name" value="TYR_PHOSPHATASE_1"/>
    <property type="match status" value="1"/>
</dbReference>
<keyword evidence="7" id="KW-1185">Reference proteome</keyword>
<dbReference type="InterPro" id="IPR000387">
    <property type="entry name" value="Tyr_Pase_dom"/>
</dbReference>